<dbReference type="EMBL" id="ACKS01000031">
    <property type="protein sequence ID" value="EFA44907.1"/>
    <property type="molecule type" value="Genomic_DNA"/>
</dbReference>
<name>D1PUR8_9BACT</name>
<evidence type="ECO:0000313" key="1">
    <source>
        <dbReference type="EMBL" id="EFA44907.1"/>
    </source>
</evidence>
<accession>D1PUR8</accession>
<dbReference type="Proteomes" id="UP000003160">
    <property type="component" value="Unassembled WGS sequence"/>
</dbReference>
<evidence type="ECO:0000313" key="2">
    <source>
        <dbReference type="Proteomes" id="UP000003160"/>
    </source>
</evidence>
<comment type="caution">
    <text evidence="1">The sequence shown here is derived from an EMBL/GenBank/DDBJ whole genome shotgun (WGS) entry which is preliminary data.</text>
</comment>
<proteinExistence type="predicted"/>
<organism evidence="1 2">
    <name type="scientific">Hallella bergensis DSM 17361</name>
    <dbReference type="NCBI Taxonomy" id="585502"/>
    <lineage>
        <taxon>Bacteria</taxon>
        <taxon>Pseudomonadati</taxon>
        <taxon>Bacteroidota</taxon>
        <taxon>Bacteroidia</taxon>
        <taxon>Bacteroidales</taxon>
        <taxon>Prevotellaceae</taxon>
        <taxon>Hallella</taxon>
    </lineage>
</organism>
<dbReference type="HOGENOM" id="CLU_3102151_0_0_10"/>
<protein>
    <submittedName>
        <fullName evidence="1">Uncharacterized protein</fullName>
    </submittedName>
</protein>
<reference evidence="1 2" key="1">
    <citation type="submission" date="2009-10" db="EMBL/GenBank/DDBJ databases">
        <authorList>
            <person name="Qin X."/>
            <person name="Bachman B."/>
            <person name="Battles P."/>
            <person name="Bell A."/>
            <person name="Bess C."/>
            <person name="Bickham C."/>
            <person name="Chaboub L."/>
            <person name="Chen D."/>
            <person name="Coyle M."/>
            <person name="Deiros D.R."/>
            <person name="Dinh H."/>
            <person name="Forbes L."/>
            <person name="Fowler G."/>
            <person name="Francisco L."/>
            <person name="Fu Q."/>
            <person name="Gubbala S."/>
            <person name="Hale W."/>
            <person name="Han Y."/>
            <person name="Hemphill L."/>
            <person name="Highlander S.K."/>
            <person name="Hirani K."/>
            <person name="Hogues M."/>
            <person name="Jackson L."/>
            <person name="Jakkamsetti A."/>
            <person name="Javaid M."/>
            <person name="Jiang H."/>
            <person name="Korchina V."/>
            <person name="Kovar C."/>
            <person name="Lara F."/>
            <person name="Lee S."/>
            <person name="Mata R."/>
            <person name="Mathew T."/>
            <person name="Moen C."/>
            <person name="Morales K."/>
            <person name="Munidasa M."/>
            <person name="Nazareth L."/>
            <person name="Ngo R."/>
            <person name="Nguyen L."/>
            <person name="Okwuonu G."/>
            <person name="Ongeri F."/>
            <person name="Patil S."/>
            <person name="Petrosino J."/>
            <person name="Pham C."/>
            <person name="Pham P."/>
            <person name="Pu L.-L."/>
            <person name="Puazo M."/>
            <person name="Raj R."/>
            <person name="Reid J."/>
            <person name="Rouhana J."/>
            <person name="Saada N."/>
            <person name="Shang Y."/>
            <person name="Simmons D."/>
            <person name="Thornton R."/>
            <person name="Warren J."/>
            <person name="Weissenberger G."/>
            <person name="Zhang J."/>
            <person name="Zhang L."/>
            <person name="Zhou C."/>
            <person name="Zhu D."/>
            <person name="Muzny D."/>
            <person name="Worley K."/>
            <person name="Gibbs R."/>
        </authorList>
    </citation>
    <scope>NUCLEOTIDE SEQUENCE [LARGE SCALE GENOMIC DNA]</scope>
    <source>
        <strain evidence="1 2">DSM 17361</strain>
    </source>
</reference>
<dbReference type="AlphaFoldDB" id="D1PUR8"/>
<sequence length="51" mass="5890">MFFFVLFFNSHTASFGCQQLNSRISTAEICMEFDALFATEKVSFELSQVRL</sequence>
<keyword evidence="2" id="KW-1185">Reference proteome</keyword>
<gene>
    <name evidence="1" type="ORF">HMPREF0645_0703</name>
</gene>